<dbReference type="Proteomes" id="UP001341281">
    <property type="component" value="Chromosome 02"/>
</dbReference>
<proteinExistence type="predicted"/>
<dbReference type="EMBL" id="CP144746">
    <property type="protein sequence ID" value="WVZ56060.1"/>
    <property type="molecule type" value="Genomic_DNA"/>
</dbReference>
<evidence type="ECO:0000313" key="2">
    <source>
        <dbReference type="EMBL" id="WVZ56058.1"/>
    </source>
</evidence>
<feature type="non-terminal residue" evidence="2">
    <location>
        <position position="1"/>
    </location>
</feature>
<gene>
    <name evidence="2" type="ORF">U9M48_006644</name>
</gene>
<accession>A0AAQ3SMB6</accession>
<reference evidence="2 3" key="1">
    <citation type="submission" date="2024-02" db="EMBL/GenBank/DDBJ databases">
        <title>High-quality chromosome-scale genome assembly of Pensacola bahiagrass (Paspalum notatum Flugge var. saurae).</title>
        <authorList>
            <person name="Vega J.M."/>
            <person name="Podio M."/>
            <person name="Orjuela J."/>
            <person name="Siena L.A."/>
            <person name="Pessino S.C."/>
            <person name="Combes M.C."/>
            <person name="Mariac C."/>
            <person name="Albertini E."/>
            <person name="Pupilli F."/>
            <person name="Ortiz J.P.A."/>
            <person name="Leblanc O."/>
        </authorList>
    </citation>
    <scope>NUCLEOTIDE SEQUENCE [LARGE SCALE GENOMIC DNA]</scope>
    <source>
        <strain evidence="2">R1</strain>
        <tissue evidence="2">Leaf</tissue>
    </source>
</reference>
<organism evidence="2 3">
    <name type="scientific">Paspalum notatum var. saurae</name>
    <dbReference type="NCBI Taxonomy" id="547442"/>
    <lineage>
        <taxon>Eukaryota</taxon>
        <taxon>Viridiplantae</taxon>
        <taxon>Streptophyta</taxon>
        <taxon>Embryophyta</taxon>
        <taxon>Tracheophyta</taxon>
        <taxon>Spermatophyta</taxon>
        <taxon>Magnoliopsida</taxon>
        <taxon>Liliopsida</taxon>
        <taxon>Poales</taxon>
        <taxon>Poaceae</taxon>
        <taxon>PACMAD clade</taxon>
        <taxon>Panicoideae</taxon>
        <taxon>Andropogonodae</taxon>
        <taxon>Paspaleae</taxon>
        <taxon>Paspalinae</taxon>
        <taxon>Paspalum</taxon>
    </lineage>
</organism>
<name>A0AAQ3SMB6_PASNO</name>
<evidence type="ECO:0000313" key="3">
    <source>
        <dbReference type="Proteomes" id="UP001341281"/>
    </source>
</evidence>
<dbReference type="EMBL" id="CP144746">
    <property type="protein sequence ID" value="WVZ56058.1"/>
    <property type="molecule type" value="Genomic_DNA"/>
</dbReference>
<feature type="region of interest" description="Disordered" evidence="1">
    <location>
        <begin position="1"/>
        <end position="61"/>
    </location>
</feature>
<protein>
    <submittedName>
        <fullName evidence="2">Uncharacterized protein</fullName>
    </submittedName>
</protein>
<evidence type="ECO:0000256" key="1">
    <source>
        <dbReference type="SAM" id="MobiDB-lite"/>
    </source>
</evidence>
<sequence>PPARIGYQSVPRSARRHDRPPPATLVSPAAGRPPPRPPAAWKLGSPAPRLPAVRPPTPSRCVAVAPPPGPFPALALLRAGEQRPVWRGLAPVRPTRARCRPLLSRLSATPCARRRRRRRRSPCQRSPIPSPRAPPRGMTERASRDGQQVAAMATAGRDAP</sequence>
<dbReference type="EMBL" id="CP144746">
    <property type="protein sequence ID" value="WVZ56061.1"/>
    <property type="molecule type" value="Genomic_DNA"/>
</dbReference>
<feature type="region of interest" description="Disordered" evidence="1">
    <location>
        <begin position="105"/>
        <end position="160"/>
    </location>
</feature>
<keyword evidence="3" id="KW-1185">Reference proteome</keyword>
<dbReference type="AlphaFoldDB" id="A0AAQ3SMB6"/>
<feature type="compositionally biased region" description="Basic residues" evidence="1">
    <location>
        <begin position="112"/>
        <end position="122"/>
    </location>
</feature>